<evidence type="ECO:0000259" key="3">
    <source>
        <dbReference type="SMART" id="SM00198"/>
    </source>
</evidence>
<dbReference type="Proteomes" id="UP001055712">
    <property type="component" value="Unassembled WGS sequence"/>
</dbReference>
<dbReference type="EMBL" id="SIDB01000002">
    <property type="protein sequence ID" value="KAI3436738.1"/>
    <property type="molecule type" value="Genomic_DNA"/>
</dbReference>
<reference evidence="4" key="2">
    <citation type="submission" date="2020-11" db="EMBL/GenBank/DDBJ databases">
        <authorList>
            <person name="Cecchin M."/>
            <person name="Marcolungo L."/>
            <person name="Rossato M."/>
            <person name="Girolomoni L."/>
            <person name="Cosentino E."/>
            <person name="Cuine S."/>
            <person name="Li-Beisson Y."/>
            <person name="Delledonne M."/>
            <person name="Ballottari M."/>
        </authorList>
    </citation>
    <scope>NUCLEOTIDE SEQUENCE</scope>
    <source>
        <strain evidence="4">211/11P</strain>
        <tissue evidence="4">Whole cell</tissue>
    </source>
</reference>
<feature type="region of interest" description="Disordered" evidence="1">
    <location>
        <begin position="90"/>
        <end position="115"/>
    </location>
</feature>
<accession>A0A9D4Z198</accession>
<comment type="caution">
    <text evidence="4">The sequence shown here is derived from an EMBL/GenBank/DDBJ whole genome shotgun (WGS) entry which is preliminary data.</text>
</comment>
<keyword evidence="2" id="KW-0732">Signal</keyword>
<protein>
    <recommendedName>
        <fullName evidence="3">SCP domain-containing protein</fullName>
    </recommendedName>
</protein>
<evidence type="ECO:0000256" key="2">
    <source>
        <dbReference type="SAM" id="SignalP"/>
    </source>
</evidence>
<dbReference type="InterPro" id="IPR014044">
    <property type="entry name" value="CAP_dom"/>
</dbReference>
<dbReference type="AlphaFoldDB" id="A0A9D4Z198"/>
<gene>
    <name evidence="4" type="ORF">D9Q98_006153</name>
</gene>
<evidence type="ECO:0000313" key="5">
    <source>
        <dbReference type="Proteomes" id="UP001055712"/>
    </source>
</evidence>
<name>A0A9D4Z198_CHLVU</name>
<sequence length="210" mass="21965">MNSWALPLLACCLCALLTQSRGRELSQATTITRTVSSGAGLTSSTTTTMHSTLGGTTLSRRFPSGFGASWWRPAPIKPIKPLLPITPIQPSTPIQPTPAQPSTPTTPVPVSSDGGCRDPQAALSTMNAARARRGSPPLTWSAELARGALSWSSACVFQHSHNGLGENLAKFSSPSATLTDAVTLWLDEERLSYGGRPPAWAAGVHHAAAA</sequence>
<dbReference type="OrthoDB" id="539780at2759"/>
<evidence type="ECO:0000313" key="4">
    <source>
        <dbReference type="EMBL" id="KAI3436738.1"/>
    </source>
</evidence>
<feature type="signal peptide" evidence="2">
    <location>
        <begin position="1"/>
        <end position="22"/>
    </location>
</feature>
<proteinExistence type="predicted"/>
<dbReference type="SUPFAM" id="SSF55797">
    <property type="entry name" value="PR-1-like"/>
    <property type="match status" value="1"/>
</dbReference>
<dbReference type="Pfam" id="PF00188">
    <property type="entry name" value="CAP"/>
    <property type="match status" value="1"/>
</dbReference>
<feature type="chain" id="PRO_5039655483" description="SCP domain-containing protein" evidence="2">
    <location>
        <begin position="23"/>
        <end position="210"/>
    </location>
</feature>
<reference evidence="4" key="1">
    <citation type="journal article" date="2019" name="Plant J.">
        <title>Chlorella vulgaris genome assembly and annotation reveals the molecular basis for metabolic acclimation to high light conditions.</title>
        <authorList>
            <person name="Cecchin M."/>
            <person name="Marcolungo L."/>
            <person name="Rossato M."/>
            <person name="Girolomoni L."/>
            <person name="Cosentino E."/>
            <person name="Cuine S."/>
            <person name="Li-Beisson Y."/>
            <person name="Delledonne M."/>
            <person name="Ballottari M."/>
        </authorList>
    </citation>
    <scope>NUCLEOTIDE SEQUENCE</scope>
    <source>
        <strain evidence="4">211/11P</strain>
    </source>
</reference>
<feature type="compositionally biased region" description="Pro residues" evidence="1">
    <location>
        <begin position="93"/>
        <end position="107"/>
    </location>
</feature>
<evidence type="ECO:0000256" key="1">
    <source>
        <dbReference type="SAM" id="MobiDB-lite"/>
    </source>
</evidence>
<organism evidence="4 5">
    <name type="scientific">Chlorella vulgaris</name>
    <name type="common">Green alga</name>
    <dbReference type="NCBI Taxonomy" id="3077"/>
    <lineage>
        <taxon>Eukaryota</taxon>
        <taxon>Viridiplantae</taxon>
        <taxon>Chlorophyta</taxon>
        <taxon>core chlorophytes</taxon>
        <taxon>Trebouxiophyceae</taxon>
        <taxon>Chlorellales</taxon>
        <taxon>Chlorellaceae</taxon>
        <taxon>Chlorella clade</taxon>
        <taxon>Chlorella</taxon>
    </lineage>
</organism>
<keyword evidence="5" id="KW-1185">Reference proteome</keyword>
<dbReference type="SMART" id="SM00198">
    <property type="entry name" value="SCP"/>
    <property type="match status" value="1"/>
</dbReference>
<dbReference type="Gene3D" id="3.40.33.10">
    <property type="entry name" value="CAP"/>
    <property type="match status" value="1"/>
</dbReference>
<dbReference type="InterPro" id="IPR035940">
    <property type="entry name" value="CAP_sf"/>
</dbReference>
<feature type="domain" description="SCP" evidence="3">
    <location>
        <begin position="117"/>
        <end position="210"/>
    </location>
</feature>